<keyword evidence="4" id="KW-0004">4Fe-4S</keyword>
<dbReference type="InterPro" id="IPR003482">
    <property type="entry name" value="Whib"/>
</dbReference>
<sequence>MAQGRCGIGDGRVTADRYAWMDAALCAQADPEAWTETGPGHGSRQPKRICGECPVRPDCTAHANRLEAVDGAMTGIWGGASQQQRRVTRRQMGEAA</sequence>
<dbReference type="GO" id="GO:0045892">
    <property type="term" value="P:negative regulation of DNA-templated transcription"/>
    <property type="evidence" value="ECO:0007669"/>
    <property type="project" value="TreeGrafter"/>
</dbReference>
<accession>A0A0L8L5C5</accession>
<dbReference type="PATRIC" id="fig|67356.5.peg.4986"/>
<dbReference type="EMBL" id="LGUS01000174">
    <property type="protein sequence ID" value="KOG33325.1"/>
    <property type="molecule type" value="Genomic_DNA"/>
</dbReference>
<organism evidence="13 14">
    <name type="scientific">Streptomyces resistomycificus</name>
    <dbReference type="NCBI Taxonomy" id="67356"/>
    <lineage>
        <taxon>Bacteria</taxon>
        <taxon>Bacillati</taxon>
        <taxon>Actinomycetota</taxon>
        <taxon>Actinomycetes</taxon>
        <taxon>Kitasatosporales</taxon>
        <taxon>Streptomycetaceae</taxon>
        <taxon>Streptomyces</taxon>
        <taxon>Streptomyces aurantiacus group</taxon>
    </lineage>
</organism>
<keyword evidence="9" id="KW-0238">DNA-binding</keyword>
<evidence type="ECO:0000256" key="1">
    <source>
        <dbReference type="ARBA" id="ARBA00001966"/>
    </source>
</evidence>
<evidence type="ECO:0000259" key="12">
    <source>
        <dbReference type="PROSITE" id="PS51674"/>
    </source>
</evidence>
<gene>
    <name evidence="13" type="ORF">ADK37_23390</name>
</gene>
<dbReference type="AlphaFoldDB" id="A0A0L8L5C5"/>
<evidence type="ECO:0000256" key="4">
    <source>
        <dbReference type="ARBA" id="ARBA00022485"/>
    </source>
</evidence>
<dbReference type="Proteomes" id="UP000037251">
    <property type="component" value="Unassembled WGS sequence"/>
</dbReference>
<evidence type="ECO:0000256" key="10">
    <source>
        <dbReference type="ARBA" id="ARBA00023157"/>
    </source>
</evidence>
<dbReference type="GO" id="GO:0003677">
    <property type="term" value="F:DNA binding"/>
    <property type="evidence" value="ECO:0007669"/>
    <property type="project" value="UniProtKB-KW"/>
</dbReference>
<keyword evidence="5" id="KW-0479">Metal-binding</keyword>
<evidence type="ECO:0000256" key="8">
    <source>
        <dbReference type="ARBA" id="ARBA00023015"/>
    </source>
</evidence>
<dbReference type="GO" id="GO:0051539">
    <property type="term" value="F:4 iron, 4 sulfur cluster binding"/>
    <property type="evidence" value="ECO:0007669"/>
    <property type="project" value="UniProtKB-KW"/>
</dbReference>
<dbReference type="STRING" id="67356.AQJ84_11330"/>
<comment type="caution">
    <text evidence="13">The sequence shown here is derived from an EMBL/GenBank/DDBJ whole genome shotgun (WGS) entry which is preliminary data.</text>
</comment>
<evidence type="ECO:0000313" key="13">
    <source>
        <dbReference type="EMBL" id="KOG33325.1"/>
    </source>
</evidence>
<keyword evidence="7" id="KW-0411">Iron-sulfur</keyword>
<dbReference type="PANTHER" id="PTHR38839">
    <property type="entry name" value="TRANSCRIPTIONAL REGULATOR WHID-RELATED"/>
    <property type="match status" value="1"/>
</dbReference>
<evidence type="ECO:0000313" key="14">
    <source>
        <dbReference type="Proteomes" id="UP000037251"/>
    </source>
</evidence>
<dbReference type="eggNOG" id="ENOG5032KJZ">
    <property type="taxonomic scope" value="Bacteria"/>
</dbReference>
<dbReference type="PROSITE" id="PS51674">
    <property type="entry name" value="4FE4S_WBL"/>
    <property type="match status" value="1"/>
</dbReference>
<feature type="domain" description="4Fe-4S Wbl-type" evidence="12">
    <location>
        <begin position="25"/>
        <end position="87"/>
    </location>
</feature>
<reference evidence="14" key="1">
    <citation type="submission" date="2015-07" db="EMBL/GenBank/DDBJ databases">
        <authorList>
            <person name="Ju K.-S."/>
            <person name="Doroghazi J.R."/>
            <person name="Metcalf W.W."/>
        </authorList>
    </citation>
    <scope>NUCLEOTIDE SEQUENCE [LARGE SCALE GENOMIC DNA]</scope>
    <source>
        <strain evidence="14">NRRL 2290</strain>
    </source>
</reference>
<evidence type="ECO:0000256" key="3">
    <source>
        <dbReference type="ARBA" id="ARBA00006597"/>
    </source>
</evidence>
<comment type="cofactor">
    <cofactor evidence="1">
        <name>[4Fe-4S] cluster</name>
        <dbReference type="ChEBI" id="CHEBI:49883"/>
    </cofactor>
</comment>
<protein>
    <recommendedName>
        <fullName evidence="12">4Fe-4S Wbl-type domain-containing protein</fullName>
    </recommendedName>
</protein>
<comment type="similarity">
    <text evidence="3">Belongs to the WhiB family.</text>
</comment>
<keyword evidence="11" id="KW-0804">Transcription</keyword>
<keyword evidence="8" id="KW-0805">Transcription regulation</keyword>
<keyword evidence="6" id="KW-0408">Iron</keyword>
<dbReference type="PANTHER" id="PTHR38839:SF4">
    <property type="entry name" value="TRANSCRIPTIONAL REGULATOR WHIB"/>
    <property type="match status" value="1"/>
</dbReference>
<dbReference type="GO" id="GO:0045454">
    <property type="term" value="P:cell redox homeostasis"/>
    <property type="evidence" value="ECO:0007669"/>
    <property type="project" value="TreeGrafter"/>
</dbReference>
<evidence type="ECO:0000256" key="5">
    <source>
        <dbReference type="ARBA" id="ARBA00022723"/>
    </source>
</evidence>
<name>A0A0L8L5C5_9ACTN</name>
<dbReference type="InterPro" id="IPR034768">
    <property type="entry name" value="4FE4S_WBL"/>
</dbReference>
<dbReference type="Pfam" id="PF02467">
    <property type="entry name" value="Whib"/>
    <property type="match status" value="1"/>
</dbReference>
<dbReference type="GO" id="GO:0047134">
    <property type="term" value="F:protein-disulfide reductase [NAD(P)H] activity"/>
    <property type="evidence" value="ECO:0007669"/>
    <property type="project" value="TreeGrafter"/>
</dbReference>
<evidence type="ECO:0000256" key="7">
    <source>
        <dbReference type="ARBA" id="ARBA00023014"/>
    </source>
</evidence>
<evidence type="ECO:0000256" key="6">
    <source>
        <dbReference type="ARBA" id="ARBA00023004"/>
    </source>
</evidence>
<keyword evidence="14" id="KW-1185">Reference proteome</keyword>
<keyword evidence="10" id="KW-1015">Disulfide bond</keyword>
<evidence type="ECO:0000256" key="9">
    <source>
        <dbReference type="ARBA" id="ARBA00023125"/>
    </source>
</evidence>
<dbReference type="GO" id="GO:0005737">
    <property type="term" value="C:cytoplasm"/>
    <property type="evidence" value="ECO:0007669"/>
    <property type="project" value="UniProtKB-SubCell"/>
</dbReference>
<comment type="subcellular location">
    <subcellularLocation>
        <location evidence="2">Cytoplasm</location>
    </subcellularLocation>
</comment>
<proteinExistence type="inferred from homology"/>
<evidence type="ECO:0000256" key="2">
    <source>
        <dbReference type="ARBA" id="ARBA00004496"/>
    </source>
</evidence>
<evidence type="ECO:0000256" key="11">
    <source>
        <dbReference type="ARBA" id="ARBA00023163"/>
    </source>
</evidence>
<dbReference type="GO" id="GO:0046872">
    <property type="term" value="F:metal ion binding"/>
    <property type="evidence" value="ECO:0007669"/>
    <property type="project" value="UniProtKB-KW"/>
</dbReference>